<reference evidence="1 2" key="1">
    <citation type="submission" date="2019-02" db="EMBL/GenBank/DDBJ databases">
        <title>Comparative genomic analysis of the Hafnia genus genomes.</title>
        <authorList>
            <person name="Zhiqiu Y."/>
            <person name="Chao Y."/>
            <person name="Yuhui D."/>
            <person name="Di H."/>
            <person name="Bin L."/>
        </authorList>
    </citation>
    <scope>NUCLEOTIDE SEQUENCE [LARGE SCALE GENOMIC DNA]</scope>
    <source>
        <strain evidence="1 2">PCM_1210</strain>
    </source>
</reference>
<evidence type="ECO:0000313" key="1">
    <source>
        <dbReference type="EMBL" id="TBL70179.1"/>
    </source>
</evidence>
<dbReference type="EMBL" id="SITJ01000048">
    <property type="protein sequence ID" value="TBL70179.1"/>
    <property type="molecule type" value="Genomic_DNA"/>
</dbReference>
<dbReference type="RefSeq" id="WP_130970352.1">
    <property type="nucleotide sequence ID" value="NZ_SITJ01000048.1"/>
</dbReference>
<comment type="caution">
    <text evidence="1">The sequence shown here is derived from an EMBL/GenBank/DDBJ whole genome shotgun (WGS) entry which is preliminary data.</text>
</comment>
<accession>A0ABD7QAP5</accession>
<organism evidence="1 2">
    <name type="scientific">Hafnia alvei</name>
    <dbReference type="NCBI Taxonomy" id="569"/>
    <lineage>
        <taxon>Bacteria</taxon>
        <taxon>Pseudomonadati</taxon>
        <taxon>Pseudomonadota</taxon>
        <taxon>Gammaproteobacteria</taxon>
        <taxon>Enterobacterales</taxon>
        <taxon>Hafniaceae</taxon>
        <taxon>Hafnia</taxon>
    </lineage>
</organism>
<dbReference type="Proteomes" id="UP000291600">
    <property type="component" value="Unassembled WGS sequence"/>
</dbReference>
<protein>
    <submittedName>
        <fullName evidence="1">Uncharacterized protein</fullName>
    </submittedName>
</protein>
<sequence length="287" mass="32502">MREVGLPALEYCSLERATRIIGCGCEVGDLIHWALIGKIRLAANFDNINNVFGLIFLSDDVDRIIEVIMEDKGSYDNEYYISPESIFQSHVIIDTEEDLRKYFSHRRFTDKEFNRPMSFGGCARGVWDIENLRYNDTYASKYRFDAILPLDGSFGIPVIASSGDYIGLDVNELLISKKYIDLITGGEYLKSLELPYIERGENISIKLSNDDVNEEPRAKTEISIKNRAAFIKALLAINYGDDVAERPRSYVDNPRSELSKKFNLAGIDLPSGKTIEGWLKGIDIKKS</sequence>
<proteinExistence type="predicted"/>
<name>A0ABD7QAP5_HAFAL</name>
<gene>
    <name evidence="1" type="ORF">EYY96_02555</name>
</gene>
<evidence type="ECO:0000313" key="2">
    <source>
        <dbReference type="Proteomes" id="UP000291600"/>
    </source>
</evidence>
<dbReference type="AlphaFoldDB" id="A0ABD7QAP5"/>